<keyword evidence="3" id="KW-1185">Reference proteome</keyword>
<dbReference type="Proteomes" id="UP000449678">
    <property type="component" value="Unassembled WGS sequence"/>
</dbReference>
<gene>
    <name evidence="2" type="ORF">GTP38_20970</name>
</gene>
<feature type="domain" description="DUF4123" evidence="1">
    <location>
        <begin position="34"/>
        <end position="128"/>
    </location>
</feature>
<comment type="caution">
    <text evidence="2">The sequence shown here is derived from an EMBL/GenBank/DDBJ whole genome shotgun (WGS) entry which is preliminary data.</text>
</comment>
<evidence type="ECO:0000313" key="2">
    <source>
        <dbReference type="EMBL" id="MYM36808.1"/>
    </source>
</evidence>
<dbReference type="InterPro" id="IPR025391">
    <property type="entry name" value="DUF4123"/>
</dbReference>
<name>A0ABW9VB04_9BURK</name>
<evidence type="ECO:0000313" key="3">
    <source>
        <dbReference type="Proteomes" id="UP000449678"/>
    </source>
</evidence>
<evidence type="ECO:0000259" key="1">
    <source>
        <dbReference type="Pfam" id="PF13503"/>
    </source>
</evidence>
<dbReference type="Pfam" id="PF13503">
    <property type="entry name" value="DUF4123"/>
    <property type="match status" value="1"/>
</dbReference>
<proteinExistence type="predicted"/>
<protein>
    <submittedName>
        <fullName evidence="2">DUF4123 domain-containing protein</fullName>
    </submittedName>
</protein>
<dbReference type="EMBL" id="WWCO01000018">
    <property type="protein sequence ID" value="MYM36808.1"/>
    <property type="molecule type" value="Genomic_DNA"/>
</dbReference>
<reference evidence="2 3" key="1">
    <citation type="submission" date="2019-12" db="EMBL/GenBank/DDBJ databases">
        <title>Novel species isolated from a subtropical stream in China.</title>
        <authorList>
            <person name="Lu H."/>
        </authorList>
    </citation>
    <scope>NUCLEOTIDE SEQUENCE [LARGE SCALE GENOMIC DNA]</scope>
    <source>
        <strain evidence="2 3">FT94W</strain>
    </source>
</reference>
<accession>A0ABW9VB04</accession>
<organism evidence="2 3">
    <name type="scientific">Duganella lactea</name>
    <dbReference type="NCBI Taxonomy" id="2692173"/>
    <lineage>
        <taxon>Bacteria</taxon>
        <taxon>Pseudomonadati</taxon>
        <taxon>Pseudomonadota</taxon>
        <taxon>Betaproteobacteria</taxon>
        <taxon>Burkholderiales</taxon>
        <taxon>Oxalobacteraceae</taxon>
        <taxon>Telluria group</taxon>
        <taxon>Duganella</taxon>
    </lineage>
</organism>
<sequence>MAATYILIDTTLIGFPLSMPWTKRRRKPDWMVPLYDREAITVSPVLIDIERAFHCNAIDAVMGLVNAQRPQLGISFIETELTMLELQNHFREFIYIKTEDDAELTLRFADCVVLPALSSVLTAEQWSAMVAPFNGWIIHGRDGLLTSLPILKNEIVPRLPLVLSNDQIALLGRAMKTDQILANLRKMRPGKHADYSTATAFEYAHRAREMWIAAGHDEDTELVLLVRAVFDTDGRLLHHVALDKVLAQTDPVLRRKDLHRIASTYLAER</sequence>
<dbReference type="RefSeq" id="WP_160992160.1">
    <property type="nucleotide sequence ID" value="NZ_WWCO01000018.1"/>
</dbReference>